<dbReference type="Pfam" id="PF04338">
    <property type="entry name" value="DUF481"/>
    <property type="match status" value="1"/>
</dbReference>
<dbReference type="InterPro" id="IPR007433">
    <property type="entry name" value="DUF481"/>
</dbReference>
<protein>
    <submittedName>
        <fullName evidence="3">DUF481 domain-containing protein</fullName>
    </submittedName>
</protein>
<proteinExistence type="predicted"/>
<evidence type="ECO:0000256" key="2">
    <source>
        <dbReference type="SAM" id="SignalP"/>
    </source>
</evidence>
<organism evidence="3 4">
    <name type="scientific">Sphingomonas aracearum</name>
    <dbReference type="NCBI Taxonomy" id="2283317"/>
    <lineage>
        <taxon>Bacteria</taxon>
        <taxon>Pseudomonadati</taxon>
        <taxon>Pseudomonadota</taxon>
        <taxon>Alphaproteobacteria</taxon>
        <taxon>Sphingomonadales</taxon>
        <taxon>Sphingomonadaceae</taxon>
        <taxon>Sphingomonas</taxon>
    </lineage>
</organism>
<keyword evidence="4" id="KW-1185">Reference proteome</keyword>
<keyword evidence="2" id="KW-0732">Signal</keyword>
<accession>A0A369W1Z1</accession>
<dbReference type="AlphaFoldDB" id="A0A369W1Z1"/>
<evidence type="ECO:0000313" key="3">
    <source>
        <dbReference type="EMBL" id="RDE06071.1"/>
    </source>
</evidence>
<feature type="chain" id="PRO_5016628963" evidence="2">
    <location>
        <begin position="19"/>
        <end position="311"/>
    </location>
</feature>
<dbReference type="EMBL" id="QQNB01000002">
    <property type="protein sequence ID" value="RDE06071.1"/>
    <property type="molecule type" value="Genomic_DNA"/>
</dbReference>
<sequence>MGKLLILALAVPALLANADPVTPAPAPAAAQDAPEIPTTIRAMLDAAIAAGNDGEVSTIVKYARVVDPGSADEVAKLADAWRKERQTRHDFTIREAGFFDLWTGKVELGGYITTGNTENKGLTGVLALTRESVRWRHKITAQADYQESLGVTNREHYLAAYEPNFKFSRLGYVYGAAQYESDKFLGYYNRYSASLGAGYSAIKQPNLTLDVELGPAFRSTEFTDETSESSIAGRGSVNMNWKLTPSVSFAQNASAYVQQFNSTVSSTSSLSAKLFGPLAARISYAVQYESEPPEGRRTTDTTGRASLVYSF</sequence>
<dbReference type="Proteomes" id="UP000253918">
    <property type="component" value="Unassembled WGS sequence"/>
</dbReference>
<name>A0A369W1Z1_9SPHN</name>
<feature type="region of interest" description="Disordered" evidence="1">
    <location>
        <begin position="290"/>
        <end position="311"/>
    </location>
</feature>
<feature type="signal peptide" evidence="2">
    <location>
        <begin position="1"/>
        <end position="18"/>
    </location>
</feature>
<reference evidence="3 4" key="1">
    <citation type="submission" date="2018-07" db="EMBL/GenBank/DDBJ databases">
        <title>a novel species of Sphingomonas isolated from the rhizosphere soil of Araceae plant.</title>
        <authorList>
            <person name="Zhiyong W."/>
            <person name="Qinglan Z."/>
            <person name="Zhiwei F."/>
            <person name="Ding X."/>
            <person name="Gejiao W."/>
            <person name="Shixue Z."/>
        </authorList>
    </citation>
    <scope>NUCLEOTIDE SEQUENCE [LARGE SCALE GENOMIC DNA]</scope>
    <source>
        <strain evidence="3 4">WZY 27</strain>
    </source>
</reference>
<gene>
    <name evidence="3" type="ORF">DVW87_07935</name>
</gene>
<evidence type="ECO:0000313" key="4">
    <source>
        <dbReference type="Proteomes" id="UP000253918"/>
    </source>
</evidence>
<evidence type="ECO:0000256" key="1">
    <source>
        <dbReference type="SAM" id="MobiDB-lite"/>
    </source>
</evidence>
<dbReference type="OrthoDB" id="7341471at2"/>
<comment type="caution">
    <text evidence="3">The sequence shown here is derived from an EMBL/GenBank/DDBJ whole genome shotgun (WGS) entry which is preliminary data.</text>
</comment>
<dbReference type="RefSeq" id="WP_114688140.1">
    <property type="nucleotide sequence ID" value="NZ_QQNB01000002.1"/>
</dbReference>